<dbReference type="InterPro" id="IPR045851">
    <property type="entry name" value="AMP-bd_C_sf"/>
</dbReference>
<dbReference type="InterPro" id="IPR042099">
    <property type="entry name" value="ANL_N_sf"/>
</dbReference>
<reference evidence="3" key="1">
    <citation type="submission" date="2020-10" db="EMBL/GenBank/DDBJ databases">
        <title>Unveiling of a novel bifunctional photoreceptor, Dualchrome1, isolated from a cosmopolitan green alga.</title>
        <authorList>
            <person name="Suzuki S."/>
            <person name="Kawachi M."/>
        </authorList>
    </citation>
    <scope>NUCLEOTIDE SEQUENCE</scope>
    <source>
        <strain evidence="3">NIES 2893</strain>
    </source>
</reference>
<dbReference type="AlphaFoldDB" id="A0A830HTN1"/>
<dbReference type="InterPro" id="IPR020845">
    <property type="entry name" value="AMP-binding_CS"/>
</dbReference>
<evidence type="ECO:0000313" key="3">
    <source>
        <dbReference type="EMBL" id="GHP08841.1"/>
    </source>
</evidence>
<dbReference type="CDD" id="cd04433">
    <property type="entry name" value="AFD_class_I"/>
    <property type="match status" value="1"/>
</dbReference>
<dbReference type="PANTHER" id="PTHR43201:SF32">
    <property type="entry name" value="2-SUCCINYLBENZOATE--COA LIGASE, CHLOROPLASTIC_PEROXISOMAL"/>
    <property type="match status" value="1"/>
</dbReference>
<dbReference type="OrthoDB" id="10253115at2759"/>
<protein>
    <recommendedName>
        <fullName evidence="2">AMP-dependent synthetase/ligase domain-containing protein</fullName>
    </recommendedName>
</protein>
<proteinExistence type="predicted"/>
<feature type="region of interest" description="Disordered" evidence="1">
    <location>
        <begin position="46"/>
        <end position="69"/>
    </location>
</feature>
<evidence type="ECO:0000259" key="2">
    <source>
        <dbReference type="Pfam" id="PF00501"/>
    </source>
</evidence>
<dbReference type="SUPFAM" id="SSF56801">
    <property type="entry name" value="Acetyl-CoA synthetase-like"/>
    <property type="match status" value="1"/>
</dbReference>
<dbReference type="Gene3D" id="3.30.300.30">
    <property type="match status" value="1"/>
</dbReference>
<dbReference type="PROSITE" id="PS00455">
    <property type="entry name" value="AMP_BINDING"/>
    <property type="match status" value="1"/>
</dbReference>
<dbReference type="GO" id="GO:0006631">
    <property type="term" value="P:fatty acid metabolic process"/>
    <property type="evidence" value="ECO:0007669"/>
    <property type="project" value="TreeGrafter"/>
</dbReference>
<feature type="region of interest" description="Disordered" evidence="1">
    <location>
        <begin position="611"/>
        <end position="633"/>
    </location>
</feature>
<evidence type="ECO:0000256" key="1">
    <source>
        <dbReference type="SAM" id="MobiDB-lite"/>
    </source>
</evidence>
<feature type="compositionally biased region" description="Low complexity" evidence="1">
    <location>
        <begin position="46"/>
        <end position="59"/>
    </location>
</feature>
<feature type="region of interest" description="Disordered" evidence="1">
    <location>
        <begin position="157"/>
        <end position="177"/>
    </location>
</feature>
<accession>A0A830HTN1</accession>
<dbReference type="GO" id="GO:0031956">
    <property type="term" value="F:medium-chain fatty acid-CoA ligase activity"/>
    <property type="evidence" value="ECO:0007669"/>
    <property type="project" value="TreeGrafter"/>
</dbReference>
<organism evidence="3 4">
    <name type="scientific">Pycnococcus provasolii</name>
    <dbReference type="NCBI Taxonomy" id="41880"/>
    <lineage>
        <taxon>Eukaryota</taxon>
        <taxon>Viridiplantae</taxon>
        <taxon>Chlorophyta</taxon>
        <taxon>Pseudoscourfieldiophyceae</taxon>
        <taxon>Pseudoscourfieldiales</taxon>
        <taxon>Pycnococcaceae</taxon>
        <taxon>Pycnococcus</taxon>
    </lineage>
</organism>
<sequence length="700" mass="73995">MAPPAPPPAPDGSHHGASSSESFKHAFKHVHYHVVEAVRLSGCSSISSASPPNKSSSSSDALVGVIPNKKKKPEEDRDFMRVLLLDKVSLPFDGGLFNQQTGNSSKDSLGLVRCGAHSASFAATFRRIHLIANAIATCMGNEGYKKKPHEIQEAYAEEGKGSHENNSSSSSSSSGGGAECERIAVLASDTHEGMELMFAVTLAGCPACALNRRWSVREMVNAANIARCNAVVHDAAHADAAAEVARQVGGAALAHGRLLHGAKQDSQYDDDDDFEDEHDAAAAQRIHTNPIVGTSEEAFVVFTSGTTGAPKAAKLSHAAVCRQSAAKLAAVHYDDRDVYLHNAPLFHVGGLSSMHAAWEAKCKHVLYSGGYSAAACIAELTHPRVPVTAFIAVPAMLVDLLEMCNVRDAGTEKRLVFPSLRRVLIGGGAMTHAKDVLALRRRTPNAQLVTAYGLTEATSSVTFSELRMPTADAAQMGIAVGTPGKGIELALRRDDGTVVAFVPDAGRGEVLVRGGIAMLGYAGDDVATAAAFHGDWLRTGDVGSCDAQTGELRLHGRLSERIRSGGESVEPMEVEAALATFDAARLEWAVVGIPDRRLGHRVCAVYCLRAPTSSPSSSPHASSFSNGSGVAGENDDSVTLRDVTLHCRHTGLANYKLPRALICTASLPRNANGKLLRRELARDVAAALDRSSKHQNQSKL</sequence>
<name>A0A830HTN1_9CHLO</name>
<feature type="compositionally biased region" description="Low complexity" evidence="1">
    <location>
        <begin position="611"/>
        <end position="628"/>
    </location>
</feature>
<evidence type="ECO:0000313" key="4">
    <source>
        <dbReference type="Proteomes" id="UP000660262"/>
    </source>
</evidence>
<feature type="compositionally biased region" description="Pro residues" evidence="1">
    <location>
        <begin position="1"/>
        <end position="10"/>
    </location>
</feature>
<dbReference type="Gene3D" id="3.40.50.12780">
    <property type="entry name" value="N-terminal domain of ligase-like"/>
    <property type="match status" value="1"/>
</dbReference>
<dbReference type="EMBL" id="BNJQ01000022">
    <property type="protein sequence ID" value="GHP08841.1"/>
    <property type="molecule type" value="Genomic_DNA"/>
</dbReference>
<dbReference type="PANTHER" id="PTHR43201">
    <property type="entry name" value="ACYL-COA SYNTHETASE"/>
    <property type="match status" value="1"/>
</dbReference>
<dbReference type="InterPro" id="IPR000873">
    <property type="entry name" value="AMP-dep_synth/lig_dom"/>
</dbReference>
<comment type="caution">
    <text evidence="3">The sequence shown here is derived from an EMBL/GenBank/DDBJ whole genome shotgun (WGS) entry which is preliminary data.</text>
</comment>
<feature type="domain" description="AMP-dependent synthetase/ligase" evidence="2">
    <location>
        <begin position="180"/>
        <end position="521"/>
    </location>
</feature>
<dbReference type="Proteomes" id="UP000660262">
    <property type="component" value="Unassembled WGS sequence"/>
</dbReference>
<gene>
    <name evidence="3" type="ORF">PPROV_000757800</name>
</gene>
<dbReference type="Pfam" id="PF00501">
    <property type="entry name" value="AMP-binding"/>
    <property type="match status" value="1"/>
</dbReference>
<keyword evidence="4" id="KW-1185">Reference proteome</keyword>
<feature type="region of interest" description="Disordered" evidence="1">
    <location>
        <begin position="1"/>
        <end position="20"/>
    </location>
</feature>